<dbReference type="InterPro" id="IPR036737">
    <property type="entry name" value="OmpA-like_sf"/>
</dbReference>
<dbReference type="InterPro" id="IPR006665">
    <property type="entry name" value="OmpA-like"/>
</dbReference>
<evidence type="ECO:0000313" key="3">
    <source>
        <dbReference type="EMBL" id="SVA32217.1"/>
    </source>
</evidence>
<evidence type="ECO:0000256" key="1">
    <source>
        <dbReference type="SAM" id="Coils"/>
    </source>
</evidence>
<dbReference type="AlphaFoldDB" id="A0A381UXW4"/>
<dbReference type="PROSITE" id="PS51123">
    <property type="entry name" value="OMPA_2"/>
    <property type="match status" value="1"/>
</dbReference>
<feature type="coiled-coil region" evidence="1">
    <location>
        <begin position="44"/>
        <end position="122"/>
    </location>
</feature>
<name>A0A381UXW4_9ZZZZ</name>
<evidence type="ECO:0000259" key="2">
    <source>
        <dbReference type="PROSITE" id="PS51123"/>
    </source>
</evidence>
<protein>
    <recommendedName>
        <fullName evidence="2">OmpA-like domain-containing protein</fullName>
    </recommendedName>
</protein>
<dbReference type="PROSITE" id="PS51257">
    <property type="entry name" value="PROKAR_LIPOPROTEIN"/>
    <property type="match status" value="1"/>
</dbReference>
<feature type="domain" description="OmpA-like" evidence="2">
    <location>
        <begin position="247"/>
        <end position="370"/>
    </location>
</feature>
<dbReference type="SUPFAM" id="SSF103088">
    <property type="entry name" value="OmpA-like"/>
    <property type="match status" value="1"/>
</dbReference>
<reference evidence="3" key="1">
    <citation type="submission" date="2018-05" db="EMBL/GenBank/DDBJ databases">
        <authorList>
            <person name="Lanie J.A."/>
            <person name="Ng W.-L."/>
            <person name="Kazmierczak K.M."/>
            <person name="Andrzejewski T.M."/>
            <person name="Davidsen T.M."/>
            <person name="Wayne K.J."/>
            <person name="Tettelin H."/>
            <person name="Glass J.I."/>
            <person name="Rusch D."/>
            <person name="Podicherti R."/>
            <person name="Tsui H.-C.T."/>
            <person name="Winkler M.E."/>
        </authorList>
    </citation>
    <scope>NUCLEOTIDE SEQUENCE</scope>
</reference>
<gene>
    <name evidence="3" type="ORF">METZ01_LOCUS85071</name>
</gene>
<sequence>MLKYSLQLLIPLTVILVVGCTGVPTPKIILDDVDEIRPLTEEEIKENEDLIAEFKKREEILRKRATDNIAEKKELVKEKEAVEEAKEQMAKLTEKVLEKRRKKLIKEEVAEIADEIKEISSEKEIVEILEKVAEGEITEAEAKALIKEKTKLSDKGVEKLIAKTKAIQKETEALAKQLEGASPEEVAEILKEAGGVSKSDILKLVETKKQVDTMEIAFLEKTMSLLYARLVRDRELGVEEAFCLDIDGILDHLLVAPVYFDTNKHSIEDYIDHIEKSFRLLEPVLEQYTDVIVQLEGNADERGTLEYNKALSDRRWGTPEKVLLALYFDEDRTQGVGRSEQCPLPRIPGTSAKEWWEKNRRTDYIFKFKS</sequence>
<organism evidence="3">
    <name type="scientific">marine metagenome</name>
    <dbReference type="NCBI Taxonomy" id="408172"/>
    <lineage>
        <taxon>unclassified sequences</taxon>
        <taxon>metagenomes</taxon>
        <taxon>ecological metagenomes</taxon>
    </lineage>
</organism>
<proteinExistence type="predicted"/>
<accession>A0A381UXW4</accession>
<dbReference type="Gene3D" id="3.30.1330.60">
    <property type="entry name" value="OmpA-like domain"/>
    <property type="match status" value="1"/>
</dbReference>
<keyword evidence="1" id="KW-0175">Coiled coil</keyword>
<dbReference type="EMBL" id="UINC01007241">
    <property type="protein sequence ID" value="SVA32217.1"/>
    <property type="molecule type" value="Genomic_DNA"/>
</dbReference>